<dbReference type="Proteomes" id="UP001358417">
    <property type="component" value="Unassembled WGS sequence"/>
</dbReference>
<dbReference type="EMBL" id="JAVRRD010000006">
    <property type="protein sequence ID" value="KAK5057653.1"/>
    <property type="molecule type" value="Genomic_DNA"/>
</dbReference>
<dbReference type="GO" id="GO:0005886">
    <property type="term" value="C:plasma membrane"/>
    <property type="evidence" value="ECO:0007669"/>
    <property type="project" value="TreeGrafter"/>
</dbReference>
<evidence type="ECO:0000313" key="7">
    <source>
        <dbReference type="EMBL" id="KAK5057653.1"/>
    </source>
</evidence>
<feature type="transmembrane region" description="Helical" evidence="5">
    <location>
        <begin position="428"/>
        <end position="450"/>
    </location>
</feature>
<dbReference type="InterPro" id="IPR036259">
    <property type="entry name" value="MFS_trans_sf"/>
</dbReference>
<feature type="transmembrane region" description="Helical" evidence="5">
    <location>
        <begin position="116"/>
        <end position="135"/>
    </location>
</feature>
<proteinExistence type="predicted"/>
<keyword evidence="8" id="KW-1185">Reference proteome</keyword>
<dbReference type="PANTHER" id="PTHR23502:SF142">
    <property type="entry name" value="ORF"/>
    <property type="match status" value="1"/>
</dbReference>
<evidence type="ECO:0000256" key="1">
    <source>
        <dbReference type="ARBA" id="ARBA00004141"/>
    </source>
</evidence>
<feature type="transmembrane region" description="Helical" evidence="5">
    <location>
        <begin position="456"/>
        <end position="479"/>
    </location>
</feature>
<evidence type="ECO:0000256" key="5">
    <source>
        <dbReference type="SAM" id="Phobius"/>
    </source>
</evidence>
<dbReference type="GeneID" id="89979804"/>
<keyword evidence="4 5" id="KW-0472">Membrane</keyword>
<reference evidence="7 8" key="1">
    <citation type="submission" date="2023-08" db="EMBL/GenBank/DDBJ databases">
        <title>Black Yeasts Isolated from many extreme environments.</title>
        <authorList>
            <person name="Coleine C."/>
            <person name="Stajich J.E."/>
            <person name="Selbmann L."/>
        </authorList>
    </citation>
    <scope>NUCLEOTIDE SEQUENCE [LARGE SCALE GENOMIC DNA]</scope>
    <source>
        <strain evidence="7 8">CCFEE 5792</strain>
    </source>
</reference>
<feature type="transmembrane region" description="Helical" evidence="5">
    <location>
        <begin position="208"/>
        <end position="228"/>
    </location>
</feature>
<dbReference type="PROSITE" id="PS50850">
    <property type="entry name" value="MFS"/>
    <property type="match status" value="1"/>
</dbReference>
<protein>
    <recommendedName>
        <fullName evidence="6">Major facilitator superfamily (MFS) profile domain-containing protein</fullName>
    </recommendedName>
</protein>
<evidence type="ECO:0000259" key="6">
    <source>
        <dbReference type="PROSITE" id="PS50850"/>
    </source>
</evidence>
<feature type="transmembrane region" description="Helical" evidence="5">
    <location>
        <begin position="87"/>
        <end position="109"/>
    </location>
</feature>
<dbReference type="InterPro" id="IPR011701">
    <property type="entry name" value="MFS"/>
</dbReference>
<name>A0AAV9NK90_9EURO</name>
<evidence type="ECO:0000256" key="3">
    <source>
        <dbReference type="ARBA" id="ARBA00022989"/>
    </source>
</evidence>
<dbReference type="Pfam" id="PF07690">
    <property type="entry name" value="MFS_1"/>
    <property type="match status" value="1"/>
</dbReference>
<dbReference type="Gene3D" id="1.20.1250.20">
    <property type="entry name" value="MFS general substrate transporter like domains"/>
    <property type="match status" value="1"/>
</dbReference>
<dbReference type="InterPro" id="IPR020846">
    <property type="entry name" value="MFS_dom"/>
</dbReference>
<feature type="transmembrane region" description="Helical" evidence="5">
    <location>
        <begin position="389"/>
        <end position="416"/>
    </location>
</feature>
<feature type="transmembrane region" description="Helical" evidence="5">
    <location>
        <begin position="363"/>
        <end position="383"/>
    </location>
</feature>
<keyword evidence="3 5" id="KW-1133">Transmembrane helix</keyword>
<gene>
    <name evidence="7" type="ORF">LTR84_011654</name>
</gene>
<comment type="caution">
    <text evidence="7">The sequence shown here is derived from an EMBL/GenBank/DDBJ whole genome shotgun (WGS) entry which is preliminary data.</text>
</comment>
<dbReference type="SUPFAM" id="SSF103473">
    <property type="entry name" value="MFS general substrate transporter"/>
    <property type="match status" value="1"/>
</dbReference>
<dbReference type="PANTHER" id="PTHR23502">
    <property type="entry name" value="MAJOR FACILITATOR SUPERFAMILY"/>
    <property type="match status" value="1"/>
</dbReference>
<feature type="transmembrane region" description="Helical" evidence="5">
    <location>
        <begin position="177"/>
        <end position="202"/>
    </location>
</feature>
<keyword evidence="2 5" id="KW-0812">Transmembrane</keyword>
<evidence type="ECO:0000256" key="4">
    <source>
        <dbReference type="ARBA" id="ARBA00023136"/>
    </source>
</evidence>
<feature type="transmembrane region" description="Helical" evidence="5">
    <location>
        <begin position="52"/>
        <end position="75"/>
    </location>
</feature>
<sequence length="495" mass="53988">MEDQKDVEEATIPASLSPDALSLRSSSKRYVEFDTQDPLNPRQWPLSKRIGITALTTYSTMVVTFASAIFATAIPSLVRIHGVDREVVTLGVSLYVLGFAIGPVIWASFSELKGRYLPFIISVFGFTAFSFATAVSKDLTSILICRWFGGFFGAGPLTLAGPLYADMFVGKPFGISMVFFAFTVFMGPIIAQPIGGFIVLNHSLGWKWTEYICGIMGAAALVPLIFVLKETYAPVILAKKAASMRKQTGDTSVIAQHEEISISWQVILIEYVGLPLKMLVSDPIVLLMSLFGSFVYGLLYLFLVGYPVVFQKIHGMKPGVGGLPYLGLIVGEVFAVLAIFLMQPWIMKQAKKNGGIMMPEWQLPVAVPGAVAFSAGLFWYGWTGYRRDIHWIVPTLSGVLTGFGLLATFVPSISYLVQARPERPASAIAAHTFLRSLFASVFPLFASYMYDGIGVQWTSTLLGCLAAVMVPVPIALYVYGPRIRAKGDLGSKESL</sequence>
<comment type="subcellular location">
    <subcellularLocation>
        <location evidence="1">Membrane</location>
        <topology evidence="1">Multi-pass membrane protein</topology>
    </subcellularLocation>
</comment>
<dbReference type="AlphaFoldDB" id="A0AAV9NK90"/>
<dbReference type="RefSeq" id="XP_064708771.1">
    <property type="nucleotide sequence ID" value="XM_064855182.1"/>
</dbReference>
<evidence type="ECO:0000256" key="2">
    <source>
        <dbReference type="ARBA" id="ARBA00022692"/>
    </source>
</evidence>
<dbReference type="CDD" id="cd17323">
    <property type="entry name" value="MFS_Tpo1_MDR_like"/>
    <property type="match status" value="1"/>
</dbReference>
<feature type="domain" description="Major facilitator superfamily (MFS) profile" evidence="6">
    <location>
        <begin position="52"/>
        <end position="484"/>
    </location>
</feature>
<dbReference type="GO" id="GO:0022857">
    <property type="term" value="F:transmembrane transporter activity"/>
    <property type="evidence" value="ECO:0007669"/>
    <property type="project" value="InterPro"/>
</dbReference>
<dbReference type="FunFam" id="1.20.1250.20:FF:000011">
    <property type="entry name" value="MFS multidrug transporter, putative"/>
    <property type="match status" value="1"/>
</dbReference>
<feature type="transmembrane region" description="Helical" evidence="5">
    <location>
        <begin position="147"/>
        <end position="165"/>
    </location>
</feature>
<evidence type="ECO:0000313" key="8">
    <source>
        <dbReference type="Proteomes" id="UP001358417"/>
    </source>
</evidence>
<feature type="transmembrane region" description="Helical" evidence="5">
    <location>
        <begin position="323"/>
        <end position="342"/>
    </location>
</feature>
<accession>A0AAV9NK90</accession>
<feature type="transmembrane region" description="Helical" evidence="5">
    <location>
        <begin position="284"/>
        <end position="303"/>
    </location>
</feature>
<organism evidence="7 8">
    <name type="scientific">Exophiala bonariae</name>
    <dbReference type="NCBI Taxonomy" id="1690606"/>
    <lineage>
        <taxon>Eukaryota</taxon>
        <taxon>Fungi</taxon>
        <taxon>Dikarya</taxon>
        <taxon>Ascomycota</taxon>
        <taxon>Pezizomycotina</taxon>
        <taxon>Eurotiomycetes</taxon>
        <taxon>Chaetothyriomycetidae</taxon>
        <taxon>Chaetothyriales</taxon>
        <taxon>Herpotrichiellaceae</taxon>
        <taxon>Exophiala</taxon>
    </lineage>
</organism>